<comment type="caution">
    <text evidence="2">The sequence shown here is derived from an EMBL/GenBank/DDBJ whole genome shotgun (WGS) entry which is preliminary data.</text>
</comment>
<name>A0A939HIY3_9PROT</name>
<dbReference type="RefSeq" id="WP_207845927.1">
    <property type="nucleotide sequence ID" value="NZ_JAFVMH010000003.1"/>
</dbReference>
<proteinExistence type="predicted"/>
<sequence>MLKKIVICCAFFISTTASAQSYSDKEKENAQALLSDIEHTYSYMQEKHIDEMANLFACTRVNAQRLNVVGDITAAGTLNKLCAEQRHSYVSACQASSTLKTDRILKMCDGAAGLVMASGLLPDQEK</sequence>
<gene>
    <name evidence="2" type="ORF">J2D77_09030</name>
</gene>
<organism evidence="2 3">
    <name type="scientific">Acetobacter garciniae</name>
    <dbReference type="NCBI Taxonomy" id="2817435"/>
    <lineage>
        <taxon>Bacteria</taxon>
        <taxon>Pseudomonadati</taxon>
        <taxon>Pseudomonadota</taxon>
        <taxon>Alphaproteobacteria</taxon>
        <taxon>Acetobacterales</taxon>
        <taxon>Acetobacteraceae</taxon>
        <taxon>Acetobacter</taxon>
    </lineage>
</organism>
<dbReference type="EMBL" id="JAFVMH010000003">
    <property type="protein sequence ID" value="MBO1325288.1"/>
    <property type="molecule type" value="Genomic_DNA"/>
</dbReference>
<evidence type="ECO:0000313" key="2">
    <source>
        <dbReference type="EMBL" id="MBO1325288.1"/>
    </source>
</evidence>
<keyword evidence="3" id="KW-1185">Reference proteome</keyword>
<feature type="chain" id="PRO_5038048826" evidence="1">
    <location>
        <begin position="20"/>
        <end position="126"/>
    </location>
</feature>
<protein>
    <submittedName>
        <fullName evidence="2">Uncharacterized protein</fullName>
    </submittedName>
</protein>
<feature type="signal peptide" evidence="1">
    <location>
        <begin position="1"/>
        <end position="19"/>
    </location>
</feature>
<dbReference type="AlphaFoldDB" id="A0A939HIY3"/>
<evidence type="ECO:0000313" key="3">
    <source>
        <dbReference type="Proteomes" id="UP000664073"/>
    </source>
</evidence>
<keyword evidence="1" id="KW-0732">Signal</keyword>
<accession>A0A939HIY3</accession>
<reference evidence="2" key="1">
    <citation type="submission" date="2021-03" db="EMBL/GenBank/DDBJ databases">
        <title>The complete genome sequence of Acetobacter sp. TBRC 12339.</title>
        <authorList>
            <person name="Charoenyingcharoen P."/>
            <person name="Yukphan P."/>
        </authorList>
    </citation>
    <scope>NUCLEOTIDE SEQUENCE</scope>
    <source>
        <strain evidence="2">TBRC 12339</strain>
    </source>
</reference>
<dbReference type="Proteomes" id="UP000664073">
    <property type="component" value="Unassembled WGS sequence"/>
</dbReference>
<evidence type="ECO:0000256" key="1">
    <source>
        <dbReference type="SAM" id="SignalP"/>
    </source>
</evidence>